<dbReference type="Pfam" id="PF00043">
    <property type="entry name" value="GST_C"/>
    <property type="match status" value="1"/>
</dbReference>
<dbReference type="InterPro" id="IPR004046">
    <property type="entry name" value="GST_C"/>
</dbReference>
<dbReference type="SUPFAM" id="SSF52833">
    <property type="entry name" value="Thioredoxin-like"/>
    <property type="match status" value="1"/>
</dbReference>
<proteinExistence type="predicted"/>
<dbReference type="Gene3D" id="1.20.1050.10">
    <property type="match status" value="1"/>
</dbReference>
<dbReference type="OrthoDB" id="9810080at2"/>
<dbReference type="InterPro" id="IPR004045">
    <property type="entry name" value="Glutathione_S-Trfase_N"/>
</dbReference>
<dbReference type="SFLD" id="SFLDS00019">
    <property type="entry name" value="Glutathione_Transferase_(cytos"/>
    <property type="match status" value="1"/>
</dbReference>
<dbReference type="Proteomes" id="UP000236884">
    <property type="component" value="Chromosome"/>
</dbReference>
<dbReference type="InterPro" id="IPR036249">
    <property type="entry name" value="Thioredoxin-like_sf"/>
</dbReference>
<dbReference type="GO" id="GO:0016491">
    <property type="term" value="F:oxidoreductase activity"/>
    <property type="evidence" value="ECO:0007669"/>
    <property type="project" value="UniProtKB-KW"/>
</dbReference>
<feature type="domain" description="GST N-terminal" evidence="1">
    <location>
        <begin position="1"/>
        <end position="85"/>
    </location>
</feature>
<dbReference type="PANTHER" id="PTHR44051">
    <property type="entry name" value="GLUTATHIONE S-TRANSFERASE-RELATED"/>
    <property type="match status" value="1"/>
</dbReference>
<organism evidence="3 4">
    <name type="scientific">Variibacter gotjawalensis</name>
    <dbReference type="NCBI Taxonomy" id="1333996"/>
    <lineage>
        <taxon>Bacteria</taxon>
        <taxon>Pseudomonadati</taxon>
        <taxon>Pseudomonadota</taxon>
        <taxon>Alphaproteobacteria</taxon>
        <taxon>Hyphomicrobiales</taxon>
        <taxon>Nitrobacteraceae</taxon>
        <taxon>Variibacter</taxon>
    </lineage>
</organism>
<dbReference type="Pfam" id="PF13409">
    <property type="entry name" value="GST_N_2"/>
    <property type="match status" value="1"/>
</dbReference>
<evidence type="ECO:0000259" key="2">
    <source>
        <dbReference type="PROSITE" id="PS50405"/>
    </source>
</evidence>
<dbReference type="InterPro" id="IPR040079">
    <property type="entry name" value="Glutathione_S-Trfase"/>
</dbReference>
<protein>
    <submittedName>
        <fullName evidence="3">Disulfide-bond oxidoreductase YfcG</fullName>
        <ecNumber evidence="3">1.8.4.-</ecNumber>
    </submittedName>
</protein>
<dbReference type="EMBL" id="AP014946">
    <property type="protein sequence ID" value="BAT61826.1"/>
    <property type="molecule type" value="Genomic_DNA"/>
</dbReference>
<dbReference type="SFLD" id="SFLDG00358">
    <property type="entry name" value="Main_(cytGST)"/>
    <property type="match status" value="1"/>
</dbReference>
<dbReference type="EC" id="1.8.4.-" evidence="3"/>
<evidence type="ECO:0000313" key="4">
    <source>
        <dbReference type="Proteomes" id="UP000236884"/>
    </source>
</evidence>
<dbReference type="InterPro" id="IPR010987">
    <property type="entry name" value="Glutathione-S-Trfase_C-like"/>
</dbReference>
<feature type="domain" description="GST C-terminal" evidence="2">
    <location>
        <begin position="88"/>
        <end position="205"/>
    </location>
</feature>
<dbReference type="PROSITE" id="PS50404">
    <property type="entry name" value="GST_NTER"/>
    <property type="match status" value="1"/>
</dbReference>
<keyword evidence="4" id="KW-1185">Reference proteome</keyword>
<reference evidence="3 4" key="1">
    <citation type="submission" date="2015-08" db="EMBL/GenBank/DDBJ databases">
        <title>Investigation of the bacterial diversity of lava forest soil.</title>
        <authorList>
            <person name="Lee J.S."/>
        </authorList>
    </citation>
    <scope>NUCLEOTIDE SEQUENCE [LARGE SCALE GENOMIC DNA]</scope>
    <source>
        <strain evidence="3 4">GJW-30</strain>
    </source>
</reference>
<dbReference type="InterPro" id="IPR036282">
    <property type="entry name" value="Glutathione-S-Trfase_C_sf"/>
</dbReference>
<evidence type="ECO:0000259" key="1">
    <source>
        <dbReference type="PROSITE" id="PS50404"/>
    </source>
</evidence>
<dbReference type="SUPFAM" id="SSF47616">
    <property type="entry name" value="GST C-terminal domain-like"/>
    <property type="match status" value="1"/>
</dbReference>
<dbReference type="Gene3D" id="3.40.30.10">
    <property type="entry name" value="Glutaredoxin"/>
    <property type="match status" value="1"/>
</dbReference>
<keyword evidence="3" id="KW-0560">Oxidoreductase</keyword>
<dbReference type="PROSITE" id="PS50405">
    <property type="entry name" value="GST_CTER"/>
    <property type="match status" value="1"/>
</dbReference>
<dbReference type="RefSeq" id="WP_096358472.1">
    <property type="nucleotide sequence ID" value="NZ_AP014946.1"/>
</dbReference>
<name>A0A0S3Q0Z1_9BRAD</name>
<gene>
    <name evidence="3" type="primary">yfcG_10</name>
    <name evidence="3" type="ORF">GJW-30_1_04388</name>
</gene>
<accession>A0A0S3Q0Z1</accession>
<dbReference type="KEGG" id="vgo:GJW-30_1_04388"/>
<sequence length="205" mass="22828">MIDVYAWGTTNGLRATLAMAECGLPHKVFPVDLSRKANKSPEYLAINPTGQVPTIVDHDAPEGGRILAQSGAIVLHACRKAGRYIPADTTTYNAAMQWFMHAATDIGGASAGLQQVAVVAPEKVQSTIEIFEQRFIRYFSYVDQQLTDRDFIAGEFSFADIMLYPNYLLRKQLVERSGNFHHIKTWAERLERRPGVRAGMTLLKA</sequence>
<evidence type="ECO:0000313" key="3">
    <source>
        <dbReference type="EMBL" id="BAT61826.1"/>
    </source>
</evidence>
<dbReference type="AlphaFoldDB" id="A0A0S3Q0Z1"/>
<dbReference type="PANTHER" id="PTHR44051:SF8">
    <property type="entry name" value="GLUTATHIONE S-TRANSFERASE GSTA"/>
    <property type="match status" value="1"/>
</dbReference>